<proteinExistence type="predicted"/>
<dbReference type="RefSeq" id="WP_208430161.1">
    <property type="nucleotide sequence ID" value="NZ_JAEPRJ010000001.1"/>
</dbReference>
<feature type="transmembrane region" description="Helical" evidence="1">
    <location>
        <begin position="6"/>
        <end position="24"/>
    </location>
</feature>
<evidence type="ECO:0000256" key="1">
    <source>
        <dbReference type="SAM" id="Phobius"/>
    </source>
</evidence>
<reference evidence="2 3" key="1">
    <citation type="submission" date="2021-01" db="EMBL/GenBank/DDBJ databases">
        <title>Isolation and description of Catonella massiliensis sp. nov., a novel Catonella species, isolated from a stable periodontitis subject.</title>
        <authorList>
            <person name="Antezack A."/>
            <person name="Boxberger M."/>
            <person name="La Scola B."/>
            <person name="Monnet-Corti V."/>
        </authorList>
    </citation>
    <scope>NUCLEOTIDE SEQUENCE [LARGE SCALE GENOMIC DNA]</scope>
    <source>
        <strain evidence="2 3">Marseille-Q4567</strain>
    </source>
</reference>
<gene>
    <name evidence="2" type="ORF">JJN12_13435</name>
</gene>
<protein>
    <submittedName>
        <fullName evidence="2">Uncharacterized protein</fullName>
    </submittedName>
</protein>
<keyword evidence="1" id="KW-0812">Transmembrane</keyword>
<keyword evidence="1" id="KW-0472">Membrane</keyword>
<sequence>MNPIYIIAAVLILWVVLFIPFMIMNSKRKAKAGAFAEGNKDKAVIHLYCKNISIDGQKASEFSPITGENLEKVVALEAGNHSFEGIFQSTDIGMGTNKNLESEKVQFELYLEKGHTYSAAMYLYSPEDRKAYYNGDVGKDILSIPLNRSGEGQNISAYIICYEED</sequence>
<evidence type="ECO:0000313" key="2">
    <source>
        <dbReference type="EMBL" id="MBK5898763.1"/>
    </source>
</evidence>
<keyword evidence="3" id="KW-1185">Reference proteome</keyword>
<organism evidence="2 3">
    <name type="scientific">Catonella massiliensis</name>
    <dbReference type="NCBI Taxonomy" id="2799636"/>
    <lineage>
        <taxon>Bacteria</taxon>
        <taxon>Bacillati</taxon>
        <taxon>Bacillota</taxon>
        <taxon>Clostridia</taxon>
        <taxon>Lachnospirales</taxon>
        <taxon>Lachnospiraceae</taxon>
        <taxon>Catonella</taxon>
    </lineage>
</organism>
<accession>A0ABS1J5E9</accession>
<comment type="caution">
    <text evidence="2">The sequence shown here is derived from an EMBL/GenBank/DDBJ whole genome shotgun (WGS) entry which is preliminary data.</text>
</comment>
<name>A0ABS1J5E9_9FIRM</name>
<evidence type="ECO:0000313" key="3">
    <source>
        <dbReference type="Proteomes" id="UP000604730"/>
    </source>
</evidence>
<dbReference type="EMBL" id="JAEPRJ010000001">
    <property type="protein sequence ID" value="MBK5898763.1"/>
    <property type="molecule type" value="Genomic_DNA"/>
</dbReference>
<keyword evidence="1" id="KW-1133">Transmembrane helix</keyword>
<dbReference type="Proteomes" id="UP000604730">
    <property type="component" value="Unassembled WGS sequence"/>
</dbReference>